<keyword evidence="1" id="KW-0479">Metal-binding</keyword>
<feature type="compositionally biased region" description="Basic and acidic residues" evidence="4">
    <location>
        <begin position="423"/>
        <end position="432"/>
    </location>
</feature>
<dbReference type="GO" id="GO:0003713">
    <property type="term" value="F:transcription coactivator activity"/>
    <property type="evidence" value="ECO:0007669"/>
    <property type="project" value="TreeGrafter"/>
</dbReference>
<dbReference type="AlphaFoldDB" id="A0A5J4Z777"/>
<feature type="compositionally biased region" description="Low complexity" evidence="4">
    <location>
        <begin position="46"/>
        <end position="57"/>
    </location>
</feature>
<dbReference type="InterPro" id="IPR000433">
    <property type="entry name" value="Znf_ZZ"/>
</dbReference>
<evidence type="ECO:0000256" key="1">
    <source>
        <dbReference type="ARBA" id="ARBA00022723"/>
    </source>
</evidence>
<keyword evidence="8" id="KW-1185">Reference proteome</keyword>
<dbReference type="Proteomes" id="UP000324585">
    <property type="component" value="Unassembled WGS sequence"/>
</dbReference>
<evidence type="ECO:0000259" key="5">
    <source>
        <dbReference type="PROSITE" id="PS50090"/>
    </source>
</evidence>
<dbReference type="Pfam" id="PF22941">
    <property type="entry name" value="TADA2A-like_3rd"/>
    <property type="match status" value="1"/>
</dbReference>
<dbReference type="GO" id="GO:0005634">
    <property type="term" value="C:nucleus"/>
    <property type="evidence" value="ECO:0007669"/>
    <property type="project" value="TreeGrafter"/>
</dbReference>
<feature type="compositionally biased region" description="Basic and acidic residues" evidence="4">
    <location>
        <begin position="1006"/>
        <end position="1023"/>
    </location>
</feature>
<dbReference type="PROSITE" id="PS51293">
    <property type="entry name" value="SANT"/>
    <property type="match status" value="1"/>
</dbReference>
<evidence type="ECO:0000313" key="8">
    <source>
        <dbReference type="Proteomes" id="UP000324585"/>
    </source>
</evidence>
<reference evidence="8" key="1">
    <citation type="journal article" date="2019" name="Nat. Commun.">
        <title>Expansion of phycobilisome linker gene families in mesophilic red algae.</title>
        <authorList>
            <person name="Lee J."/>
            <person name="Kim D."/>
            <person name="Bhattacharya D."/>
            <person name="Yoon H.S."/>
        </authorList>
    </citation>
    <scope>NUCLEOTIDE SEQUENCE [LARGE SCALE GENOMIC DNA]</scope>
    <source>
        <strain evidence="8">CCMP 1328</strain>
    </source>
</reference>
<evidence type="ECO:0000259" key="6">
    <source>
        <dbReference type="PROSITE" id="PS51293"/>
    </source>
</evidence>
<dbReference type="GO" id="GO:0003682">
    <property type="term" value="F:chromatin binding"/>
    <property type="evidence" value="ECO:0007669"/>
    <property type="project" value="TreeGrafter"/>
</dbReference>
<feature type="compositionally biased region" description="Basic and acidic residues" evidence="4">
    <location>
        <begin position="1"/>
        <end position="12"/>
    </location>
</feature>
<dbReference type="PANTHER" id="PTHR12374">
    <property type="entry name" value="TRANSCRIPTIONAL ADAPTOR 2 ADA2 -RELATED"/>
    <property type="match status" value="1"/>
</dbReference>
<feature type="domain" description="Myb-like" evidence="5">
    <location>
        <begin position="341"/>
        <end position="386"/>
    </location>
</feature>
<feature type="region of interest" description="Disordered" evidence="4">
    <location>
        <begin position="268"/>
        <end position="292"/>
    </location>
</feature>
<feature type="region of interest" description="Disordered" evidence="4">
    <location>
        <begin position="410"/>
        <end position="432"/>
    </location>
</feature>
<dbReference type="Gene3D" id="1.10.10.60">
    <property type="entry name" value="Homeodomain-like"/>
    <property type="match status" value="1"/>
</dbReference>
<feature type="region of interest" description="Disordered" evidence="4">
    <location>
        <begin position="1"/>
        <end position="86"/>
    </location>
</feature>
<feature type="domain" description="SANT" evidence="6">
    <location>
        <begin position="338"/>
        <end position="390"/>
    </location>
</feature>
<feature type="compositionally biased region" description="Polar residues" evidence="4">
    <location>
        <begin position="454"/>
        <end position="476"/>
    </location>
</feature>
<feature type="compositionally biased region" description="Basic and acidic residues" evidence="4">
    <location>
        <begin position="1032"/>
        <end position="1046"/>
    </location>
</feature>
<gene>
    <name evidence="7" type="ORF">FVE85_6507</name>
</gene>
<feature type="compositionally biased region" description="Basic and acidic residues" evidence="4">
    <location>
        <begin position="493"/>
        <end position="525"/>
    </location>
</feature>
<dbReference type="GO" id="GO:0006357">
    <property type="term" value="P:regulation of transcription by RNA polymerase II"/>
    <property type="evidence" value="ECO:0007669"/>
    <property type="project" value="TreeGrafter"/>
</dbReference>
<proteinExistence type="predicted"/>
<feature type="compositionally biased region" description="Polar residues" evidence="4">
    <location>
        <begin position="66"/>
        <end position="77"/>
    </location>
</feature>
<accession>A0A5J4Z777</accession>
<feature type="region of interest" description="Disordered" evidence="4">
    <location>
        <begin position="166"/>
        <end position="204"/>
    </location>
</feature>
<keyword evidence="3" id="KW-0862">Zinc</keyword>
<feature type="region of interest" description="Disordered" evidence="4">
    <location>
        <begin position="1001"/>
        <end position="1075"/>
    </location>
</feature>
<dbReference type="InterPro" id="IPR009057">
    <property type="entry name" value="Homeodomain-like_sf"/>
</dbReference>
<name>A0A5J4Z777_PORPP</name>
<feature type="compositionally biased region" description="Basic residues" evidence="4">
    <location>
        <begin position="188"/>
        <end position="204"/>
    </location>
</feature>
<dbReference type="EMBL" id="VRMN01000001">
    <property type="protein sequence ID" value="KAA8498922.1"/>
    <property type="molecule type" value="Genomic_DNA"/>
</dbReference>
<dbReference type="PROSITE" id="PS50090">
    <property type="entry name" value="MYB_LIKE"/>
    <property type="match status" value="1"/>
</dbReference>
<evidence type="ECO:0000256" key="3">
    <source>
        <dbReference type="ARBA" id="ARBA00022833"/>
    </source>
</evidence>
<feature type="region of interest" description="Disordered" evidence="4">
    <location>
        <begin position="101"/>
        <end position="144"/>
    </location>
</feature>
<keyword evidence="2" id="KW-0863">Zinc-finger</keyword>
<dbReference type="Pfam" id="PF25299">
    <property type="entry name" value="ZZ_ADA2"/>
    <property type="match status" value="1"/>
</dbReference>
<dbReference type="InterPro" id="IPR017884">
    <property type="entry name" value="SANT_dom"/>
</dbReference>
<feature type="region of interest" description="Disordered" evidence="4">
    <location>
        <begin position="454"/>
        <end position="584"/>
    </location>
</feature>
<comment type="caution">
    <text evidence="7">The sequence shown here is derived from an EMBL/GenBank/DDBJ whole genome shotgun (WGS) entry which is preliminary data.</text>
</comment>
<dbReference type="InterPro" id="IPR055141">
    <property type="entry name" value="TADA2A_B-like_dom"/>
</dbReference>
<evidence type="ECO:0000256" key="2">
    <source>
        <dbReference type="ARBA" id="ARBA00022771"/>
    </source>
</evidence>
<dbReference type="InterPro" id="IPR001005">
    <property type="entry name" value="SANT/Myb"/>
</dbReference>
<sequence length="1116" mass="120730">MARERSASRHEPGCMPTGMSPRQRVLLATASSAAEREPLSARACTSNHASANAPSSAEQKRKAQRQLWQPSTPQEDSSAMWKAQQPALKLEPSLQAVQHEQAVAVAKKQRPAKVPPRQDAHLDSAASTAQNMPTLTDTRSVDSALSSDESTSSFLSSASSAVQTRAGASAVSADDAQEPQSRLARGTRSPRRVRRSMSRMRRCRQPSAPRTCSYCRRLVESVVHIRCAEYVPASLFVQRTALMGSKRDAKRARSRANKAVQIPSFGGKMGASASASTNNASRKNSVPTVEEASSAEQGVTRLCGVRLCLDCFSVGAEVFPHRADHAYAIVDVLDCSVLLDSDWTGDEEVRLLDAVARFGIGSWAEVSKYVGTWGRSECKTHYQNVYLIGLDLACGFPANSTYPGILEQVQQQEQQLQPQRQPASEHRSGHRVMEQIHSNDPSDVAAPRINPTNVTTEVFDSSPKNVMNSSEITGNNIIPPAIGGQDGPAAASEHADERGDHGAARDPGGESEHAKHVNERSDSPLRQRLSMRASRADRDPSARSRRKRKRAAAAGIGSDDYAGKPSAASAGVGGHGTQSSGDQLAAPAALSGFMPKRHDFEHEFDDDAEALLADLEICETDTLADVELKVRLIELYNARLDEREARKEFVLDRGLLEFDRMRAEERRRPKGDREFVQQLRVFSRLHSEQEQAVFENAMTYEHQLLKRASEIAHYRSLGIRTWDEASVYLFDLRKRTSEQQLRAAKEPLYNTTHRKNSQRGFRYLNRDVLGGPGSPSAVTTPPRISSLNARSSADVAWGAIERDPLDLSSVPGAVQEAQGQALAETAALEPFAQVEHQSVSRDGALPCAQVAKSELANENAPDDRCARSEAENVAPLELYEQPTPQEPKRSPIEPRMDRLVLTSALSPTEADVSSLFQISREMMLAMKGYLVRDFEAGGAGFAVPDAVNSQSTTVFSSANELPDPSSVRLVSMRIDAGDAAPATSKAVGAAKPEASVGEGFNVVNVGKDEPKPACRSPWEDRRGRPAAPDGGKPVEESADASHKKCGGESQAPSETPGPDQGSGSEDGSKVEAMAVNDLVPTPGMAARRHGAVTGPSVIFLESNVKFCGANCERRIA</sequence>
<dbReference type="OrthoDB" id="270417at2759"/>
<dbReference type="SUPFAM" id="SSF46689">
    <property type="entry name" value="Homeodomain-like"/>
    <property type="match status" value="1"/>
</dbReference>
<evidence type="ECO:0000256" key="4">
    <source>
        <dbReference type="SAM" id="MobiDB-lite"/>
    </source>
</evidence>
<dbReference type="GO" id="GO:0006338">
    <property type="term" value="P:chromatin remodeling"/>
    <property type="evidence" value="ECO:0007669"/>
    <property type="project" value="TreeGrafter"/>
</dbReference>
<dbReference type="GO" id="GO:0008270">
    <property type="term" value="F:zinc ion binding"/>
    <property type="evidence" value="ECO:0007669"/>
    <property type="project" value="UniProtKB-KW"/>
</dbReference>
<protein>
    <submittedName>
        <fullName evidence="7">Transcriptional adapter ADA2</fullName>
    </submittedName>
</protein>
<dbReference type="PANTHER" id="PTHR12374:SF20">
    <property type="entry name" value="TRANSCRIPTIONAL ADAPTER 2-ALPHA"/>
    <property type="match status" value="1"/>
</dbReference>
<feature type="compositionally biased region" description="Low complexity" evidence="4">
    <location>
        <begin position="410"/>
        <end position="422"/>
    </location>
</feature>
<evidence type="ECO:0000313" key="7">
    <source>
        <dbReference type="EMBL" id="KAA8498922.1"/>
    </source>
</evidence>
<organism evidence="7 8">
    <name type="scientific">Porphyridium purpureum</name>
    <name type="common">Red alga</name>
    <name type="synonym">Porphyridium cruentum</name>
    <dbReference type="NCBI Taxonomy" id="35688"/>
    <lineage>
        <taxon>Eukaryota</taxon>
        <taxon>Rhodophyta</taxon>
        <taxon>Bangiophyceae</taxon>
        <taxon>Porphyridiales</taxon>
        <taxon>Porphyridiaceae</taxon>
        <taxon>Porphyridium</taxon>
    </lineage>
</organism>
<dbReference type="SMART" id="SM00717">
    <property type="entry name" value="SANT"/>
    <property type="match status" value="1"/>
</dbReference>
<feature type="region of interest" description="Disordered" evidence="4">
    <location>
        <begin position="872"/>
        <end position="891"/>
    </location>
</feature>
<feature type="compositionally biased region" description="Low complexity" evidence="4">
    <location>
        <begin position="271"/>
        <end position="281"/>
    </location>
</feature>
<feature type="compositionally biased region" description="Polar residues" evidence="4">
    <location>
        <begin position="125"/>
        <end position="138"/>
    </location>
</feature>
<dbReference type="Pfam" id="PF00249">
    <property type="entry name" value="Myb_DNA-binding"/>
    <property type="match status" value="1"/>
</dbReference>
<dbReference type="CDD" id="cd00167">
    <property type="entry name" value="SANT"/>
    <property type="match status" value="1"/>
</dbReference>